<feature type="domain" description="Aldehyde oxidase/xanthine dehydrogenase a/b hammerhead" evidence="3">
    <location>
        <begin position="25"/>
        <end position="138"/>
    </location>
</feature>
<name>A0ABU7LJ07_9NOCA</name>
<keyword evidence="5" id="KW-1185">Reference proteome</keyword>
<dbReference type="Proteomes" id="UP001336020">
    <property type="component" value="Unassembled WGS sequence"/>
</dbReference>
<dbReference type="Gene3D" id="3.30.365.10">
    <property type="entry name" value="Aldehyde oxidase/xanthine dehydrogenase, molybdopterin binding domain"/>
    <property type="match status" value="4"/>
</dbReference>
<evidence type="ECO:0000259" key="3">
    <source>
        <dbReference type="SMART" id="SM01008"/>
    </source>
</evidence>
<keyword evidence="2" id="KW-0560">Oxidoreductase</keyword>
<dbReference type="RefSeq" id="WP_330136653.1">
    <property type="nucleotide sequence ID" value="NZ_JAUTXY010000018.1"/>
</dbReference>
<dbReference type="Pfam" id="PF20256">
    <property type="entry name" value="MoCoBD_2"/>
    <property type="match status" value="1"/>
</dbReference>
<dbReference type="InterPro" id="IPR000674">
    <property type="entry name" value="Ald_Oxase/Xan_DH_a/b"/>
</dbReference>
<organism evidence="4 5">
    <name type="scientific">Rhodococcus artemisiae</name>
    <dbReference type="NCBI Taxonomy" id="714159"/>
    <lineage>
        <taxon>Bacteria</taxon>
        <taxon>Bacillati</taxon>
        <taxon>Actinomycetota</taxon>
        <taxon>Actinomycetes</taxon>
        <taxon>Mycobacteriales</taxon>
        <taxon>Nocardiaceae</taxon>
        <taxon>Rhodococcus</taxon>
    </lineage>
</organism>
<dbReference type="SUPFAM" id="SSF54665">
    <property type="entry name" value="CO dehydrogenase molybdoprotein N-domain-like"/>
    <property type="match status" value="1"/>
</dbReference>
<dbReference type="Gene3D" id="3.90.1170.50">
    <property type="entry name" value="Aldehyde oxidase/xanthine dehydrogenase, a/b hammerhead"/>
    <property type="match status" value="1"/>
</dbReference>
<dbReference type="InterPro" id="IPR046867">
    <property type="entry name" value="AldOxase/xan_DH_MoCoBD2"/>
</dbReference>
<dbReference type="Pfam" id="PF01315">
    <property type="entry name" value="Ald_Xan_dh_C"/>
    <property type="match status" value="1"/>
</dbReference>
<sequence length="779" mass="83770">MRTIEETGLSVGTRVPRIEDARLLTGTGVFVDDITRPGMQHACFVRSPYARARILDVDTSEALAIDGVTAIYLASELNSGVHEFRYTAERVADRLIRVPLAENEVRFVGDPVALVIATDRYVAEDAAERVLIDYEPLTPVIDYETSYDSRELVHSYAPHNLAGELSGRPLSELEPLFDSAAHVVEQTVHQQAHMPMPMETRGVVAEWSAAAGDMTLWTSTQAPHEVRLVCARVLGIDEHHVRVVVRDTGGGFGQKVVPQREEICVMLAARKAGVALKWIEDRQEHLMSAGMARQEHGTGRFAFDADGIILAADLEHVQNVGAYPITPPMTAGGVVGMLFPGPYRVPAATFRTKLLYSNTVGRGAYRGPWQFESMAREVALDTAARRLDIDPIELRRRNLLRVDELPVSNPNGMPYSDATPRETFEQALDILDYPAFRHEQHLARQSGRYIGVGTCTYLEPTTGATAFHATEGATIRIEPSGKVNVYVSGGSCGNSLETTVVQLTADALGVEIGDVNTIQGDTAITPFGAGTGGSRSGSMTAGAVAQAAGVLRERILAIAAHAFEVDTDDVEFRQGRATVRGVPNRELSLADIADIAYFQTLTLPPEVPSGLEVSERYRAKSPLIWANASHVCTCEVDIETGEVTLLRYIVSDDCGPMINPNVVEGQIYGGTVQGIGGALYEHLAYDDTGNPITTTFMDYLLPTANEVPVIELGHIETPGPGPGGHKGVGEGGAIGSAPAVVNAVVDALAPFGVEVDHLPLSPSTIIAMLDATRAEAVDE</sequence>
<dbReference type="InterPro" id="IPR016208">
    <property type="entry name" value="Ald_Oxase/xanthine_DH-like"/>
</dbReference>
<protein>
    <submittedName>
        <fullName evidence="4">Xanthine dehydrogenase family protein molybdopterin-binding subunit</fullName>
    </submittedName>
</protein>
<dbReference type="InterPro" id="IPR036856">
    <property type="entry name" value="Ald_Oxase/Xan_DH_a/b_sf"/>
</dbReference>
<keyword evidence="1" id="KW-0500">Molybdenum</keyword>
<dbReference type="EMBL" id="JAUTXY010000018">
    <property type="protein sequence ID" value="MEE2061496.1"/>
    <property type="molecule type" value="Genomic_DNA"/>
</dbReference>
<accession>A0ABU7LJ07</accession>
<dbReference type="PANTHER" id="PTHR11908:SF132">
    <property type="entry name" value="ALDEHYDE OXIDASE 1-RELATED"/>
    <property type="match status" value="1"/>
</dbReference>
<proteinExistence type="predicted"/>
<evidence type="ECO:0000256" key="1">
    <source>
        <dbReference type="ARBA" id="ARBA00022505"/>
    </source>
</evidence>
<dbReference type="InterPro" id="IPR008274">
    <property type="entry name" value="AldOxase/xan_DH_MoCoBD1"/>
</dbReference>
<evidence type="ECO:0000256" key="2">
    <source>
        <dbReference type="ARBA" id="ARBA00023002"/>
    </source>
</evidence>
<comment type="caution">
    <text evidence="4">The sequence shown here is derived from an EMBL/GenBank/DDBJ whole genome shotgun (WGS) entry which is preliminary data.</text>
</comment>
<gene>
    <name evidence="4" type="ORF">Q7514_28620</name>
</gene>
<dbReference type="InterPro" id="IPR037165">
    <property type="entry name" value="AldOxase/xan_DH_Mopterin-bd_sf"/>
</dbReference>
<reference evidence="4 5" key="1">
    <citation type="submission" date="2023-07" db="EMBL/GenBank/DDBJ databases">
        <authorList>
            <person name="Girao M."/>
            <person name="Carvalho M.F."/>
        </authorList>
    </citation>
    <scope>NUCLEOTIDE SEQUENCE [LARGE SCALE GENOMIC DNA]</scope>
    <source>
        <strain evidence="4 5">YIM65754</strain>
    </source>
</reference>
<dbReference type="SUPFAM" id="SSF56003">
    <property type="entry name" value="Molybdenum cofactor-binding domain"/>
    <property type="match status" value="1"/>
</dbReference>
<dbReference type="SMART" id="SM01008">
    <property type="entry name" value="Ald_Xan_dh_C"/>
    <property type="match status" value="1"/>
</dbReference>
<dbReference type="Pfam" id="PF02738">
    <property type="entry name" value="MoCoBD_1"/>
    <property type="match status" value="1"/>
</dbReference>
<evidence type="ECO:0000313" key="5">
    <source>
        <dbReference type="Proteomes" id="UP001336020"/>
    </source>
</evidence>
<evidence type="ECO:0000313" key="4">
    <source>
        <dbReference type="EMBL" id="MEE2061496.1"/>
    </source>
</evidence>
<dbReference type="PANTHER" id="PTHR11908">
    <property type="entry name" value="XANTHINE DEHYDROGENASE"/>
    <property type="match status" value="1"/>
</dbReference>